<evidence type="ECO:0000259" key="5">
    <source>
        <dbReference type="SMART" id="SM00645"/>
    </source>
</evidence>
<gene>
    <name evidence="7" type="ORF">ECRASSUSDP1_LOCUS17516</name>
</gene>
<feature type="chain" id="PRO_5042041436" evidence="4">
    <location>
        <begin position="26"/>
        <end position="314"/>
    </location>
</feature>
<dbReference type="InterPro" id="IPR038765">
    <property type="entry name" value="Papain-like_cys_pep_sf"/>
</dbReference>
<keyword evidence="3" id="KW-1015">Disulfide bond</keyword>
<evidence type="ECO:0000256" key="4">
    <source>
        <dbReference type="SAM" id="SignalP"/>
    </source>
</evidence>
<dbReference type="SMART" id="SM00848">
    <property type="entry name" value="Inhibitor_I29"/>
    <property type="match status" value="1"/>
</dbReference>
<dbReference type="Pfam" id="PF08246">
    <property type="entry name" value="Inhibitor_I29"/>
    <property type="match status" value="1"/>
</dbReference>
<dbReference type="EMBL" id="CAMPGE010017684">
    <property type="protein sequence ID" value="CAI2376147.1"/>
    <property type="molecule type" value="Genomic_DNA"/>
</dbReference>
<dbReference type="SMART" id="SM00645">
    <property type="entry name" value="Pept_C1"/>
    <property type="match status" value="1"/>
</dbReference>
<comment type="similarity">
    <text evidence="1">Belongs to the peptidase C1 family.</text>
</comment>
<keyword evidence="8" id="KW-1185">Reference proteome</keyword>
<evidence type="ECO:0000313" key="8">
    <source>
        <dbReference type="Proteomes" id="UP001295684"/>
    </source>
</evidence>
<protein>
    <submittedName>
        <fullName evidence="7">Uncharacterized protein</fullName>
    </submittedName>
</protein>
<keyword evidence="4" id="KW-0732">Signal</keyword>
<accession>A0AAD2D133</accession>
<dbReference type="PRINTS" id="PR00705">
    <property type="entry name" value="PAPAIN"/>
</dbReference>
<reference evidence="7" key="1">
    <citation type="submission" date="2023-07" db="EMBL/GenBank/DDBJ databases">
        <authorList>
            <consortium name="AG Swart"/>
            <person name="Singh M."/>
            <person name="Singh A."/>
            <person name="Seah K."/>
            <person name="Emmerich C."/>
        </authorList>
    </citation>
    <scope>NUCLEOTIDE SEQUENCE</scope>
    <source>
        <strain evidence="7">DP1</strain>
    </source>
</reference>
<evidence type="ECO:0000259" key="6">
    <source>
        <dbReference type="SMART" id="SM00848"/>
    </source>
</evidence>
<dbReference type="GO" id="GO:0006508">
    <property type="term" value="P:proteolysis"/>
    <property type="evidence" value="ECO:0007669"/>
    <property type="project" value="InterPro"/>
</dbReference>
<feature type="signal peptide" evidence="4">
    <location>
        <begin position="1"/>
        <end position="25"/>
    </location>
</feature>
<dbReference type="InterPro" id="IPR013201">
    <property type="entry name" value="Prot_inhib_I29"/>
</dbReference>
<dbReference type="CDD" id="cd02248">
    <property type="entry name" value="Peptidase_C1A"/>
    <property type="match status" value="1"/>
</dbReference>
<name>A0AAD2D133_EUPCR</name>
<dbReference type="AlphaFoldDB" id="A0AAD2D133"/>
<dbReference type="Gene3D" id="3.90.70.10">
    <property type="entry name" value="Cysteine proteinases"/>
    <property type="match status" value="1"/>
</dbReference>
<sequence>MKTLVIASLISAACLLYIAFSPTEVNYDDAFEQFISTYGRSYSSQTELQYRKMIFEENMRQAEKLQKLNPDAEFGATPFADLSDEEMKLRMGYVEIDNDQSDLDLFTETSDSLNSIDYRGNMKSIQDQGRCGSCWAFSATATFEGRYSLFRKANSKLSEQQALDCSGPNHSCNGGHFTAAWVYMRTHKFCTLSSYKYTGIKGQCKTKCSPTISDKGYTKVKNNESSMHKALQQGPISIAVDATTWKTYRGGVMTASQCGKKPNHAVVLVGYEPQENAWIIRNSWGSRFGENGHIRLKYGTNTCAITHDSAFPKI</sequence>
<dbReference type="PANTHER" id="PTHR12411">
    <property type="entry name" value="CYSTEINE PROTEASE FAMILY C1-RELATED"/>
    <property type="match status" value="1"/>
</dbReference>
<dbReference type="Pfam" id="PF00112">
    <property type="entry name" value="Peptidase_C1"/>
    <property type="match status" value="1"/>
</dbReference>
<comment type="caution">
    <text evidence="7">The sequence shown here is derived from an EMBL/GenBank/DDBJ whole genome shotgun (WGS) entry which is preliminary data.</text>
</comment>
<feature type="domain" description="Cathepsin propeptide inhibitor" evidence="6">
    <location>
        <begin position="31"/>
        <end position="87"/>
    </location>
</feature>
<evidence type="ECO:0000256" key="2">
    <source>
        <dbReference type="ARBA" id="ARBA00023145"/>
    </source>
</evidence>
<dbReference type="PROSITE" id="PS00139">
    <property type="entry name" value="THIOL_PROTEASE_CYS"/>
    <property type="match status" value="1"/>
</dbReference>
<dbReference type="InterPro" id="IPR000668">
    <property type="entry name" value="Peptidase_C1A_C"/>
</dbReference>
<organism evidence="7 8">
    <name type="scientific">Euplotes crassus</name>
    <dbReference type="NCBI Taxonomy" id="5936"/>
    <lineage>
        <taxon>Eukaryota</taxon>
        <taxon>Sar</taxon>
        <taxon>Alveolata</taxon>
        <taxon>Ciliophora</taxon>
        <taxon>Intramacronucleata</taxon>
        <taxon>Spirotrichea</taxon>
        <taxon>Hypotrichia</taxon>
        <taxon>Euplotida</taxon>
        <taxon>Euplotidae</taxon>
        <taxon>Moneuplotes</taxon>
    </lineage>
</organism>
<keyword evidence="2" id="KW-0865">Zymogen</keyword>
<dbReference type="Proteomes" id="UP001295684">
    <property type="component" value="Unassembled WGS sequence"/>
</dbReference>
<evidence type="ECO:0000256" key="3">
    <source>
        <dbReference type="ARBA" id="ARBA00023157"/>
    </source>
</evidence>
<feature type="domain" description="Peptidase C1A papain C-terminal" evidence="5">
    <location>
        <begin position="109"/>
        <end position="313"/>
    </location>
</feature>
<evidence type="ECO:0000256" key="1">
    <source>
        <dbReference type="ARBA" id="ARBA00008455"/>
    </source>
</evidence>
<dbReference type="SUPFAM" id="SSF54001">
    <property type="entry name" value="Cysteine proteinases"/>
    <property type="match status" value="1"/>
</dbReference>
<proteinExistence type="inferred from homology"/>
<dbReference type="InterPro" id="IPR039417">
    <property type="entry name" value="Peptidase_C1A_papain-like"/>
</dbReference>
<evidence type="ECO:0000313" key="7">
    <source>
        <dbReference type="EMBL" id="CAI2376147.1"/>
    </source>
</evidence>
<dbReference type="InterPro" id="IPR013128">
    <property type="entry name" value="Peptidase_C1A"/>
</dbReference>
<dbReference type="GO" id="GO:0008234">
    <property type="term" value="F:cysteine-type peptidase activity"/>
    <property type="evidence" value="ECO:0007669"/>
    <property type="project" value="InterPro"/>
</dbReference>
<dbReference type="InterPro" id="IPR000169">
    <property type="entry name" value="Pept_cys_AS"/>
</dbReference>